<keyword evidence="1" id="KW-0732">Signal</keyword>
<gene>
    <name evidence="4" type="primary">LOC111083914</name>
</gene>
<name>A0ABM1RYA6_LIMPO</name>
<keyword evidence="3" id="KW-1185">Reference proteome</keyword>
<proteinExistence type="predicted"/>
<organism evidence="3 4">
    <name type="scientific">Limulus polyphemus</name>
    <name type="common">Atlantic horseshoe crab</name>
    <dbReference type="NCBI Taxonomy" id="6850"/>
    <lineage>
        <taxon>Eukaryota</taxon>
        <taxon>Metazoa</taxon>
        <taxon>Ecdysozoa</taxon>
        <taxon>Arthropoda</taxon>
        <taxon>Chelicerata</taxon>
        <taxon>Merostomata</taxon>
        <taxon>Xiphosura</taxon>
        <taxon>Limulidae</taxon>
        <taxon>Limulus</taxon>
    </lineage>
</organism>
<feature type="chain" id="PRO_5046373535" evidence="1">
    <location>
        <begin position="20"/>
        <end position="157"/>
    </location>
</feature>
<dbReference type="InterPro" id="IPR013642">
    <property type="entry name" value="CLCA_N"/>
</dbReference>
<reference evidence="4" key="1">
    <citation type="submission" date="2025-08" db="UniProtKB">
        <authorList>
            <consortium name="RefSeq"/>
        </authorList>
    </citation>
    <scope>IDENTIFICATION</scope>
    <source>
        <tissue evidence="4">Muscle</tissue>
    </source>
</reference>
<dbReference type="Pfam" id="PF08434">
    <property type="entry name" value="CLCA"/>
    <property type="match status" value="1"/>
</dbReference>
<evidence type="ECO:0000259" key="2">
    <source>
        <dbReference type="Pfam" id="PF08434"/>
    </source>
</evidence>
<dbReference type="GeneID" id="111083914"/>
<dbReference type="RefSeq" id="XP_022236361.1">
    <property type="nucleotide sequence ID" value="XM_022380653.1"/>
</dbReference>
<dbReference type="Proteomes" id="UP000694941">
    <property type="component" value="Unplaced"/>
</dbReference>
<feature type="signal peptide" evidence="1">
    <location>
        <begin position="1"/>
        <end position="19"/>
    </location>
</feature>
<protein>
    <submittedName>
        <fullName evidence="4">Calcium-activated chloride channel regulator family member 3-like</fullName>
    </submittedName>
</protein>
<evidence type="ECO:0000313" key="4">
    <source>
        <dbReference type="RefSeq" id="XP_022236361.1"/>
    </source>
</evidence>
<accession>A0ABM1RYA6</accession>
<feature type="domain" description="Calcium-activated chloride channel N-terminal" evidence="2">
    <location>
        <begin position="24"/>
        <end position="133"/>
    </location>
</feature>
<sequence>MPLVIYIVVVLLTTGLAKTENSRVNLIDNGYQTIVVAFHKNMQEELDLLENLKTLLALTSKYLYQVTNNRAYFRNVTIVVPSTWSSVEAEVEDMYRYSDIRVEVGGDSKYSPYMLQYGGCGQPGRYIGLSSEYGKLNTDLELKGNKAFHTSLNDRVI</sequence>
<evidence type="ECO:0000313" key="3">
    <source>
        <dbReference type="Proteomes" id="UP000694941"/>
    </source>
</evidence>
<evidence type="ECO:0000256" key="1">
    <source>
        <dbReference type="SAM" id="SignalP"/>
    </source>
</evidence>